<dbReference type="Pfam" id="PF25600">
    <property type="entry name" value="TRIM_CC"/>
    <property type="match status" value="1"/>
</dbReference>
<dbReference type="GO" id="GO:0045087">
    <property type="term" value="P:innate immune response"/>
    <property type="evidence" value="ECO:0007669"/>
    <property type="project" value="UniProtKB-KW"/>
</dbReference>
<dbReference type="GO" id="GO:0008270">
    <property type="term" value="F:zinc ion binding"/>
    <property type="evidence" value="ECO:0007669"/>
    <property type="project" value="UniProtKB-KW"/>
</dbReference>
<keyword evidence="5" id="KW-0391">Immunity</keyword>
<dbReference type="PROSITE" id="PS00518">
    <property type="entry name" value="ZF_RING_1"/>
    <property type="match status" value="1"/>
</dbReference>
<name>A0A9W7WX97_TRIRA</name>
<keyword evidence="2" id="KW-0479">Metal-binding</keyword>
<dbReference type="SUPFAM" id="SSF57850">
    <property type="entry name" value="RING/U-box"/>
    <property type="match status" value="1"/>
</dbReference>
<evidence type="ECO:0000256" key="3">
    <source>
        <dbReference type="ARBA" id="ARBA00022771"/>
    </source>
</evidence>
<reference evidence="11" key="1">
    <citation type="submission" date="2021-02" db="EMBL/GenBank/DDBJ databases">
        <title>Comparative genomics reveals that relaxation of natural selection precedes convergent phenotypic evolution of cavefish.</title>
        <authorList>
            <person name="Peng Z."/>
        </authorList>
    </citation>
    <scope>NUCLEOTIDE SEQUENCE</scope>
    <source>
        <tissue evidence="11">Muscle</tissue>
    </source>
</reference>
<keyword evidence="1" id="KW-0399">Innate immunity</keyword>
<feature type="region of interest" description="Disordered" evidence="8">
    <location>
        <begin position="185"/>
        <end position="204"/>
    </location>
</feature>
<dbReference type="Gene3D" id="3.30.160.60">
    <property type="entry name" value="Classic Zinc Finger"/>
    <property type="match status" value="1"/>
</dbReference>
<dbReference type="PANTHER" id="PTHR25465:SF5">
    <property type="entry name" value="E3 UBIQUITIN_ISG15 LIGASE TRIM25-RELATED"/>
    <property type="match status" value="1"/>
</dbReference>
<dbReference type="InterPro" id="IPR013083">
    <property type="entry name" value="Znf_RING/FYVE/PHD"/>
</dbReference>
<evidence type="ECO:0000313" key="12">
    <source>
        <dbReference type="Proteomes" id="UP001059041"/>
    </source>
</evidence>
<dbReference type="InterPro" id="IPR003877">
    <property type="entry name" value="SPRY_dom"/>
</dbReference>
<dbReference type="OrthoDB" id="6270329at2759"/>
<dbReference type="PRINTS" id="PR01407">
    <property type="entry name" value="BUTYPHLNCDUF"/>
</dbReference>
<feature type="coiled-coil region" evidence="7">
    <location>
        <begin position="261"/>
        <end position="288"/>
    </location>
</feature>
<dbReference type="Pfam" id="PF00622">
    <property type="entry name" value="SPRY"/>
    <property type="match status" value="1"/>
</dbReference>
<evidence type="ECO:0000259" key="9">
    <source>
        <dbReference type="PROSITE" id="PS50089"/>
    </source>
</evidence>
<dbReference type="AlphaFoldDB" id="A0A9W7WX97"/>
<feature type="domain" description="RING-type" evidence="9">
    <location>
        <begin position="15"/>
        <end position="58"/>
    </location>
</feature>
<gene>
    <name evidence="11" type="ORF">IRJ41_021578</name>
</gene>
<evidence type="ECO:0000256" key="7">
    <source>
        <dbReference type="SAM" id="Coils"/>
    </source>
</evidence>
<comment type="caution">
    <text evidence="11">The sequence shown here is derived from an EMBL/GenBank/DDBJ whole genome shotgun (WGS) entry which is preliminary data.</text>
</comment>
<dbReference type="InterPro" id="IPR058030">
    <property type="entry name" value="TRIM8/14/16/25/29/45/65_CC"/>
</dbReference>
<dbReference type="CDD" id="cd16040">
    <property type="entry name" value="SPRY_PRY_SNTX"/>
    <property type="match status" value="1"/>
</dbReference>
<keyword evidence="4" id="KW-0862">Zinc</keyword>
<dbReference type="SMART" id="SM00589">
    <property type="entry name" value="PRY"/>
    <property type="match status" value="1"/>
</dbReference>
<dbReference type="PROSITE" id="PS50089">
    <property type="entry name" value="ZF_RING_2"/>
    <property type="match status" value="1"/>
</dbReference>
<dbReference type="SMART" id="SM00336">
    <property type="entry name" value="BBOX"/>
    <property type="match status" value="1"/>
</dbReference>
<dbReference type="InterPro" id="IPR001870">
    <property type="entry name" value="B30.2/SPRY"/>
</dbReference>
<keyword evidence="3 6" id="KW-0863">Zinc-finger</keyword>
<dbReference type="EMBL" id="JAFHDT010000005">
    <property type="protein sequence ID" value="KAI7810053.1"/>
    <property type="molecule type" value="Genomic_DNA"/>
</dbReference>
<evidence type="ECO:0000256" key="6">
    <source>
        <dbReference type="PROSITE-ProRule" id="PRU00175"/>
    </source>
</evidence>
<dbReference type="InterPro" id="IPR006574">
    <property type="entry name" value="PRY"/>
</dbReference>
<accession>A0A9W7WX97</accession>
<dbReference type="InterPro" id="IPR000315">
    <property type="entry name" value="Znf_B-box"/>
</dbReference>
<feature type="domain" description="B30.2/SPRY" evidence="10">
    <location>
        <begin position="353"/>
        <end position="546"/>
    </location>
</feature>
<dbReference type="InterPro" id="IPR043136">
    <property type="entry name" value="B30.2/SPRY_sf"/>
</dbReference>
<dbReference type="Gene3D" id="2.60.120.920">
    <property type="match status" value="1"/>
</dbReference>
<dbReference type="Gene3D" id="3.30.40.10">
    <property type="entry name" value="Zinc/RING finger domain, C3HC4 (zinc finger)"/>
    <property type="match status" value="1"/>
</dbReference>
<dbReference type="Pfam" id="PF13765">
    <property type="entry name" value="PRY"/>
    <property type="match status" value="1"/>
</dbReference>
<evidence type="ECO:0000256" key="1">
    <source>
        <dbReference type="ARBA" id="ARBA00022588"/>
    </source>
</evidence>
<protein>
    <submittedName>
        <fullName evidence="11">Tripartite motif-containing protein 16</fullName>
    </submittedName>
</protein>
<dbReference type="InterPro" id="IPR051051">
    <property type="entry name" value="E3_ubiq-ligase_TRIM/RNF"/>
</dbReference>
<dbReference type="SUPFAM" id="SSF57845">
    <property type="entry name" value="B-box zinc-binding domain"/>
    <property type="match status" value="1"/>
</dbReference>
<keyword evidence="7" id="KW-0175">Coiled coil</keyword>
<evidence type="ECO:0000256" key="5">
    <source>
        <dbReference type="ARBA" id="ARBA00022859"/>
    </source>
</evidence>
<dbReference type="SUPFAM" id="SSF49899">
    <property type="entry name" value="Concanavalin A-like lectins/glucanases"/>
    <property type="match status" value="1"/>
</dbReference>
<dbReference type="PANTHER" id="PTHR25465">
    <property type="entry name" value="B-BOX DOMAIN CONTAINING"/>
    <property type="match status" value="1"/>
</dbReference>
<evidence type="ECO:0000259" key="10">
    <source>
        <dbReference type="PROSITE" id="PS50188"/>
    </source>
</evidence>
<organism evidence="11 12">
    <name type="scientific">Triplophysa rosa</name>
    <name type="common">Cave loach</name>
    <dbReference type="NCBI Taxonomy" id="992332"/>
    <lineage>
        <taxon>Eukaryota</taxon>
        <taxon>Metazoa</taxon>
        <taxon>Chordata</taxon>
        <taxon>Craniata</taxon>
        <taxon>Vertebrata</taxon>
        <taxon>Euteleostomi</taxon>
        <taxon>Actinopterygii</taxon>
        <taxon>Neopterygii</taxon>
        <taxon>Teleostei</taxon>
        <taxon>Ostariophysi</taxon>
        <taxon>Cypriniformes</taxon>
        <taxon>Nemacheilidae</taxon>
        <taxon>Triplophysa</taxon>
    </lineage>
</organism>
<evidence type="ECO:0000256" key="4">
    <source>
        <dbReference type="ARBA" id="ARBA00022833"/>
    </source>
</evidence>
<dbReference type="InterPro" id="IPR001841">
    <property type="entry name" value="Znf_RING"/>
</dbReference>
<dbReference type="InterPro" id="IPR017907">
    <property type="entry name" value="Znf_RING_CS"/>
</dbReference>
<dbReference type="PROSITE" id="PS50188">
    <property type="entry name" value="B302_SPRY"/>
    <property type="match status" value="1"/>
</dbReference>
<evidence type="ECO:0000256" key="2">
    <source>
        <dbReference type="ARBA" id="ARBA00022723"/>
    </source>
</evidence>
<proteinExistence type="predicted"/>
<dbReference type="Pfam" id="PF00643">
    <property type="entry name" value="zf-B_box"/>
    <property type="match status" value="1"/>
</dbReference>
<dbReference type="SMART" id="SM00184">
    <property type="entry name" value="RING"/>
    <property type="match status" value="1"/>
</dbReference>
<evidence type="ECO:0000313" key="11">
    <source>
        <dbReference type="EMBL" id="KAI7810053.1"/>
    </source>
</evidence>
<dbReference type="SMART" id="SM00449">
    <property type="entry name" value="SPRY"/>
    <property type="match status" value="1"/>
</dbReference>
<keyword evidence="12" id="KW-1185">Reference proteome</keyword>
<dbReference type="GO" id="GO:0005737">
    <property type="term" value="C:cytoplasm"/>
    <property type="evidence" value="ECO:0007669"/>
    <property type="project" value="UniProtKB-ARBA"/>
</dbReference>
<sequence length="546" mass="62672">MAETNISVTQDQFTCSICLDLLKDPVTINCGHSFCMSCITDCWNQEDQKRVYSCPQCRQTFTPRPALGKNVVLAETLEKLKTTEVCRGPGDAECDVCIGRKRKAVKSCLVCLESYCQTHFECHEVFSSSKRHKVTDATGRLQKMIYSQHDRLLEVFCQTDQKCVCLLCTMDEHKNHDTVPAAAERADKEKQNAEMHRKSQTRIQEKQKEVQELREAVDAHERSAQTAVEDTERIFTELIRSIERRRSEVIQLIRDQEKTAVSRAEGLLKEREQEIDDLRRRHDEMEQLSHTEHHICFLQSFQSFSVPPESPYTSTSSSVLSFDEMEKSVSLLREKFEDFYKEIKMSTRVKSFRIILSAEPNTRDEFLQYFHLYTLDSDAVHKHLCLSDGNTVATCTDTVQQYPDHSDRFDCWPQVLCRESVCGCCYWEVEWSGSAGVGIAMSYKDISRKGRGQECKFGYYDHSWRLFCSPSGYIFSHNNKNTNVPVASSSSRIGVYVDHSAGILSFYSVADTMTLIHRVHTTFTQPLYPGFGINKDSTVKLCYVPT</sequence>
<dbReference type="Proteomes" id="UP001059041">
    <property type="component" value="Linkage Group LG5"/>
</dbReference>
<evidence type="ECO:0000256" key="8">
    <source>
        <dbReference type="SAM" id="MobiDB-lite"/>
    </source>
</evidence>
<dbReference type="InterPro" id="IPR003879">
    <property type="entry name" value="Butyrophylin_SPRY"/>
</dbReference>
<dbReference type="CDD" id="cd19769">
    <property type="entry name" value="Bbox2_TRIM16-like"/>
    <property type="match status" value="1"/>
</dbReference>
<dbReference type="InterPro" id="IPR013320">
    <property type="entry name" value="ConA-like_dom_sf"/>
</dbReference>
<dbReference type="Pfam" id="PF15227">
    <property type="entry name" value="zf-C3HC4_4"/>
    <property type="match status" value="1"/>
</dbReference>